<accession>A0AAP0ICW8</accession>
<reference evidence="2 3" key="1">
    <citation type="submission" date="2024-01" db="EMBL/GenBank/DDBJ databases">
        <title>Genome assemblies of Stephania.</title>
        <authorList>
            <person name="Yang L."/>
        </authorList>
    </citation>
    <scope>NUCLEOTIDE SEQUENCE [LARGE SCALE GENOMIC DNA]</scope>
    <source>
        <strain evidence="2">JXDWG</strain>
        <tissue evidence="2">Leaf</tissue>
    </source>
</reference>
<dbReference type="Proteomes" id="UP001419268">
    <property type="component" value="Unassembled WGS sequence"/>
</dbReference>
<dbReference type="AlphaFoldDB" id="A0AAP0ICW8"/>
<proteinExistence type="predicted"/>
<evidence type="ECO:0000256" key="1">
    <source>
        <dbReference type="SAM" id="MobiDB-lite"/>
    </source>
</evidence>
<evidence type="ECO:0000313" key="3">
    <source>
        <dbReference type="Proteomes" id="UP001419268"/>
    </source>
</evidence>
<comment type="caution">
    <text evidence="2">The sequence shown here is derived from an EMBL/GenBank/DDBJ whole genome shotgun (WGS) entry which is preliminary data.</text>
</comment>
<dbReference type="EMBL" id="JBBNAG010000008">
    <property type="protein sequence ID" value="KAK9112516.1"/>
    <property type="molecule type" value="Genomic_DNA"/>
</dbReference>
<name>A0AAP0ICW8_9MAGN</name>
<protein>
    <submittedName>
        <fullName evidence="2">Uncharacterized protein</fullName>
    </submittedName>
</protein>
<gene>
    <name evidence="2" type="ORF">Scep_020035</name>
</gene>
<keyword evidence="3" id="KW-1185">Reference proteome</keyword>
<feature type="compositionally biased region" description="Gly residues" evidence="1">
    <location>
        <begin position="169"/>
        <end position="183"/>
    </location>
</feature>
<feature type="region of interest" description="Disordered" evidence="1">
    <location>
        <begin position="147"/>
        <end position="198"/>
    </location>
</feature>
<organism evidence="2 3">
    <name type="scientific">Stephania cephalantha</name>
    <dbReference type="NCBI Taxonomy" id="152367"/>
    <lineage>
        <taxon>Eukaryota</taxon>
        <taxon>Viridiplantae</taxon>
        <taxon>Streptophyta</taxon>
        <taxon>Embryophyta</taxon>
        <taxon>Tracheophyta</taxon>
        <taxon>Spermatophyta</taxon>
        <taxon>Magnoliopsida</taxon>
        <taxon>Ranunculales</taxon>
        <taxon>Menispermaceae</taxon>
        <taxon>Menispermoideae</taxon>
        <taxon>Cissampelideae</taxon>
        <taxon>Stephania</taxon>
    </lineage>
</organism>
<sequence length="198" mass="21511">MAMVHELIGIEDNKVDLKHLGKSPKDQQDNFGDQLGMNIKKMVDEFQQDGCIAKIMLLYFLQDVAKFVDNYPDLPLPLAAAAALAASRANRLQSRFHGWLASGGVREHAAGKWEVMADDGAGTARQWWEQSAWQVLGRRGGGRADLALPREWDHRRKGKNAGGQSSAAGGRGTRVCAGGGGERWGPKTCGGERWGGKT</sequence>
<evidence type="ECO:0000313" key="2">
    <source>
        <dbReference type="EMBL" id="KAK9112516.1"/>
    </source>
</evidence>